<organism evidence="7 8">
    <name type="scientific">Kibdelosporangium phytohabitans</name>
    <dbReference type="NCBI Taxonomy" id="860235"/>
    <lineage>
        <taxon>Bacteria</taxon>
        <taxon>Bacillati</taxon>
        <taxon>Actinomycetota</taxon>
        <taxon>Actinomycetes</taxon>
        <taxon>Pseudonocardiales</taxon>
        <taxon>Pseudonocardiaceae</taxon>
        <taxon>Kibdelosporangium</taxon>
    </lineage>
</organism>
<feature type="domain" description="Fe/B12 periplasmic-binding" evidence="6">
    <location>
        <begin position="71"/>
        <end position="344"/>
    </location>
</feature>
<dbReference type="RefSeq" id="WP_054289069.1">
    <property type="nucleotide sequence ID" value="NZ_CP012752.1"/>
</dbReference>
<dbReference type="STRING" id="860235.AOZ06_09320"/>
<gene>
    <name evidence="7" type="ORF">AOZ06_09320</name>
</gene>
<dbReference type="OrthoDB" id="1846031at2"/>
<comment type="subcellular location">
    <subcellularLocation>
        <location evidence="1">Cell envelope</location>
    </subcellularLocation>
</comment>
<dbReference type="GO" id="GO:0030288">
    <property type="term" value="C:outer membrane-bounded periplasmic space"/>
    <property type="evidence" value="ECO:0007669"/>
    <property type="project" value="TreeGrafter"/>
</dbReference>
<evidence type="ECO:0000256" key="5">
    <source>
        <dbReference type="SAM" id="SignalP"/>
    </source>
</evidence>
<accession>A0A0N9HQR9</accession>
<dbReference type="Pfam" id="PF01497">
    <property type="entry name" value="Peripla_BP_2"/>
    <property type="match status" value="1"/>
</dbReference>
<dbReference type="Proteomes" id="UP000063699">
    <property type="component" value="Chromosome"/>
</dbReference>
<evidence type="ECO:0000313" key="8">
    <source>
        <dbReference type="Proteomes" id="UP000063699"/>
    </source>
</evidence>
<dbReference type="PANTHER" id="PTHR30532:SF24">
    <property type="entry name" value="FERRIC ENTEROBACTIN-BINDING PERIPLASMIC PROTEIN FEPB"/>
    <property type="match status" value="1"/>
</dbReference>
<comment type="similarity">
    <text evidence="2">Belongs to the bacterial solute-binding protein 8 family.</text>
</comment>
<sequence>MLFSPIGRKLAAAVLTAGVAVSLSACGSGQTTPAPAPAAGQATSGAPAAAAFPVTIEHKFGSTTLNAEPKRVVTVGQTDHEVVLAFGVKPVGATDWFGERPFANWPWIDSKWGDARPEVISDGSEPKLEKIAALRPDLIIGQYAGINKEQYEKLSKIAPTVAQNGKYEDYSAPWRETTLTIGKALGKSAEAQKTVAGIEAKFAQIRKDHPEFGDKKLIVGDGSTPGKWGVFSPKDPRVTLLAELGFKVDPKLDGKTKDGTPIEVGDEGLDLMETDVLVMLPERADDVTRIKQNPVYANLAVAKTDRVIYMPYQTPSTGAALSFATVLSIPYMIDEVVPPLSAAAKKL</sequence>
<evidence type="ECO:0000259" key="6">
    <source>
        <dbReference type="PROSITE" id="PS50983"/>
    </source>
</evidence>
<reference evidence="7 8" key="1">
    <citation type="submission" date="2015-07" db="EMBL/GenBank/DDBJ databases">
        <title>Genome sequencing of Kibdelosporangium phytohabitans.</title>
        <authorList>
            <person name="Qin S."/>
            <person name="Xing K."/>
        </authorList>
    </citation>
    <scope>NUCLEOTIDE SEQUENCE [LARGE SCALE GENOMIC DNA]</scope>
    <source>
        <strain evidence="7 8">KLBMP1111</strain>
    </source>
</reference>
<dbReference type="SUPFAM" id="SSF53807">
    <property type="entry name" value="Helical backbone' metal receptor"/>
    <property type="match status" value="1"/>
</dbReference>
<dbReference type="Gene3D" id="3.40.50.1980">
    <property type="entry name" value="Nitrogenase molybdenum iron protein domain"/>
    <property type="match status" value="2"/>
</dbReference>
<dbReference type="InterPro" id="IPR002491">
    <property type="entry name" value="ABC_transptr_periplasmic_BD"/>
</dbReference>
<evidence type="ECO:0000313" key="7">
    <source>
        <dbReference type="EMBL" id="ALG07098.1"/>
    </source>
</evidence>
<evidence type="ECO:0000256" key="3">
    <source>
        <dbReference type="ARBA" id="ARBA00022448"/>
    </source>
</evidence>
<evidence type="ECO:0000256" key="1">
    <source>
        <dbReference type="ARBA" id="ARBA00004196"/>
    </source>
</evidence>
<evidence type="ECO:0000256" key="4">
    <source>
        <dbReference type="ARBA" id="ARBA00022729"/>
    </source>
</evidence>
<feature type="signal peptide" evidence="5">
    <location>
        <begin position="1"/>
        <end position="25"/>
    </location>
</feature>
<keyword evidence="4 5" id="KW-0732">Signal</keyword>
<dbReference type="AlphaFoldDB" id="A0A0N9HQR9"/>
<dbReference type="EMBL" id="CP012752">
    <property type="protein sequence ID" value="ALG07098.1"/>
    <property type="molecule type" value="Genomic_DNA"/>
</dbReference>
<dbReference type="CDD" id="cd01146">
    <property type="entry name" value="FhuD"/>
    <property type="match status" value="1"/>
</dbReference>
<keyword evidence="3" id="KW-0813">Transport</keyword>
<keyword evidence="8" id="KW-1185">Reference proteome</keyword>
<dbReference type="KEGG" id="kphy:AOZ06_09320"/>
<dbReference type="InterPro" id="IPR051313">
    <property type="entry name" value="Bact_iron-sidero_bind"/>
</dbReference>
<dbReference type="GO" id="GO:1901678">
    <property type="term" value="P:iron coordination entity transport"/>
    <property type="evidence" value="ECO:0007669"/>
    <property type="project" value="UniProtKB-ARBA"/>
</dbReference>
<proteinExistence type="inferred from homology"/>
<name>A0A0N9HQR9_9PSEU</name>
<dbReference type="PANTHER" id="PTHR30532">
    <property type="entry name" value="IRON III DICITRATE-BINDING PERIPLASMIC PROTEIN"/>
    <property type="match status" value="1"/>
</dbReference>
<evidence type="ECO:0000256" key="2">
    <source>
        <dbReference type="ARBA" id="ARBA00008814"/>
    </source>
</evidence>
<dbReference type="PROSITE" id="PS50983">
    <property type="entry name" value="FE_B12_PBP"/>
    <property type="match status" value="1"/>
</dbReference>
<feature type="chain" id="PRO_5038508002" description="Fe/B12 periplasmic-binding domain-containing protein" evidence="5">
    <location>
        <begin position="26"/>
        <end position="347"/>
    </location>
</feature>
<protein>
    <recommendedName>
        <fullName evidence="6">Fe/B12 periplasmic-binding domain-containing protein</fullName>
    </recommendedName>
</protein>